<comment type="similarity">
    <text evidence="1">Belongs to the ABC transporter superfamily.</text>
</comment>
<dbReference type="InterPro" id="IPR050153">
    <property type="entry name" value="Metal_Ion_Import_ABC"/>
</dbReference>
<evidence type="ECO:0000313" key="7">
    <source>
        <dbReference type="Proteomes" id="UP000003806"/>
    </source>
</evidence>
<protein>
    <submittedName>
        <fullName evidence="6">ATPase component of Mn/Zn ABC-type transporter</fullName>
    </submittedName>
</protein>
<dbReference type="Pfam" id="PF00005">
    <property type="entry name" value="ABC_tran"/>
    <property type="match status" value="1"/>
</dbReference>
<dbReference type="Gene3D" id="3.40.50.300">
    <property type="entry name" value="P-loop containing nucleotide triphosphate hydrolases"/>
    <property type="match status" value="1"/>
</dbReference>
<reference evidence="6 7" key="1">
    <citation type="submission" date="2011-11" db="EMBL/GenBank/DDBJ databases">
        <title>The Noncontiguous Finished genome of Jonquetella anthropi DSM 22815.</title>
        <authorList>
            <consortium name="US DOE Joint Genome Institute (JGI-PGF)"/>
            <person name="Lucas S."/>
            <person name="Copeland A."/>
            <person name="Lapidus A."/>
            <person name="Glavina del Rio T."/>
            <person name="Dalin E."/>
            <person name="Tice H."/>
            <person name="Bruce D."/>
            <person name="Goodwin L."/>
            <person name="Pitluck S."/>
            <person name="Peters L."/>
            <person name="Mikhailova N."/>
            <person name="Held B."/>
            <person name="Kyrpides N."/>
            <person name="Mavromatis K."/>
            <person name="Ivanova N."/>
            <person name="Markowitz V."/>
            <person name="Cheng J.-F."/>
            <person name="Hugenholtz P."/>
            <person name="Woyke T."/>
            <person name="Wu D."/>
            <person name="Gronow S."/>
            <person name="Wellnitz S."/>
            <person name="Brambilla E."/>
            <person name="Klenk H.-P."/>
            <person name="Eisen J.A."/>
        </authorList>
    </citation>
    <scope>NUCLEOTIDE SEQUENCE [LARGE SCALE GENOMIC DNA]</scope>
    <source>
        <strain evidence="6 7">DSM 22815</strain>
    </source>
</reference>
<dbReference type="OrthoDB" id="9806726at2"/>
<evidence type="ECO:0000256" key="3">
    <source>
        <dbReference type="ARBA" id="ARBA00022741"/>
    </source>
</evidence>
<evidence type="ECO:0000256" key="2">
    <source>
        <dbReference type="ARBA" id="ARBA00022448"/>
    </source>
</evidence>
<dbReference type="STRING" id="885272.JonanDRAFT_0251"/>
<evidence type="ECO:0000313" key="6">
    <source>
        <dbReference type="EMBL" id="EHM12674.1"/>
    </source>
</evidence>
<keyword evidence="7" id="KW-1185">Reference proteome</keyword>
<evidence type="ECO:0000259" key="5">
    <source>
        <dbReference type="PROSITE" id="PS50893"/>
    </source>
</evidence>
<dbReference type="EMBL" id="CM001376">
    <property type="protein sequence ID" value="EHM12674.1"/>
    <property type="molecule type" value="Genomic_DNA"/>
</dbReference>
<dbReference type="InterPro" id="IPR027417">
    <property type="entry name" value="P-loop_NTPase"/>
</dbReference>
<dbReference type="Proteomes" id="UP000003806">
    <property type="component" value="Chromosome"/>
</dbReference>
<evidence type="ECO:0000256" key="4">
    <source>
        <dbReference type="ARBA" id="ARBA00022840"/>
    </source>
</evidence>
<organism evidence="6 7">
    <name type="scientific">Jonquetella anthropi DSM 22815</name>
    <dbReference type="NCBI Taxonomy" id="885272"/>
    <lineage>
        <taxon>Bacteria</taxon>
        <taxon>Thermotogati</taxon>
        <taxon>Synergistota</taxon>
        <taxon>Synergistia</taxon>
        <taxon>Synergistales</taxon>
        <taxon>Dethiosulfovibrionaceae</taxon>
        <taxon>Jonquetella</taxon>
    </lineage>
</organism>
<dbReference type="RefSeq" id="WP_008522190.1">
    <property type="nucleotide sequence ID" value="NZ_CM001376.1"/>
</dbReference>
<dbReference type="CDD" id="cd03235">
    <property type="entry name" value="ABC_Metallic_Cations"/>
    <property type="match status" value="1"/>
</dbReference>
<dbReference type="InterPro" id="IPR003593">
    <property type="entry name" value="AAA+_ATPase"/>
</dbReference>
<sequence>MNIIHVEDLTASYGDKPVLWDVDVDVERNSVTAIVGPNGAGKSTLMKCILGFVRPLAGKILIDGKTLPEVRRRIAYVPQKSSVNWDFPITVQDVILMGRYPHLGWIRRPRAIDRQAAYDAMEEMEMTAYRDRQISQLSGGQKQRVFIARALCQDADLLMMDEPLAGVDQTSEKIIMKKVRQLQGEGKTIVCIHHDLNTLREYFDHIVLINRHVIAQGPIAQALTERSLNQTYQEANYNA</sequence>
<dbReference type="HOGENOM" id="CLU_000604_1_11_0"/>
<dbReference type="AlphaFoldDB" id="H0UIG6"/>
<dbReference type="PROSITE" id="PS50893">
    <property type="entry name" value="ABC_TRANSPORTER_2"/>
    <property type="match status" value="1"/>
</dbReference>
<dbReference type="InterPro" id="IPR017871">
    <property type="entry name" value="ABC_transporter-like_CS"/>
</dbReference>
<dbReference type="InterPro" id="IPR003439">
    <property type="entry name" value="ABC_transporter-like_ATP-bd"/>
</dbReference>
<keyword evidence="4" id="KW-0067">ATP-binding</keyword>
<dbReference type="SMART" id="SM00382">
    <property type="entry name" value="AAA"/>
    <property type="match status" value="1"/>
</dbReference>
<evidence type="ECO:0000256" key="1">
    <source>
        <dbReference type="ARBA" id="ARBA00005417"/>
    </source>
</evidence>
<name>H0UIG6_9BACT</name>
<dbReference type="PANTHER" id="PTHR42734:SF5">
    <property type="entry name" value="IRON TRANSPORT SYSTEM ATP-BINDING PROTEIN HI_0361-RELATED"/>
    <property type="match status" value="1"/>
</dbReference>
<keyword evidence="2" id="KW-0813">Transport</keyword>
<dbReference type="PROSITE" id="PS00211">
    <property type="entry name" value="ABC_TRANSPORTER_1"/>
    <property type="match status" value="1"/>
</dbReference>
<proteinExistence type="inferred from homology"/>
<dbReference type="PANTHER" id="PTHR42734">
    <property type="entry name" value="METAL TRANSPORT SYSTEM ATP-BINDING PROTEIN TM_0124-RELATED"/>
    <property type="match status" value="1"/>
</dbReference>
<feature type="domain" description="ABC transporter" evidence="5">
    <location>
        <begin position="4"/>
        <end position="236"/>
    </location>
</feature>
<accession>H0UIG6</accession>
<dbReference type="eggNOG" id="COG1121">
    <property type="taxonomic scope" value="Bacteria"/>
</dbReference>
<gene>
    <name evidence="6" type="ORF">JonanDRAFT_0251</name>
</gene>
<dbReference type="SUPFAM" id="SSF52540">
    <property type="entry name" value="P-loop containing nucleoside triphosphate hydrolases"/>
    <property type="match status" value="1"/>
</dbReference>
<dbReference type="GO" id="GO:0016887">
    <property type="term" value="F:ATP hydrolysis activity"/>
    <property type="evidence" value="ECO:0007669"/>
    <property type="project" value="InterPro"/>
</dbReference>
<keyword evidence="3" id="KW-0547">Nucleotide-binding</keyword>
<dbReference type="GO" id="GO:0005524">
    <property type="term" value="F:ATP binding"/>
    <property type="evidence" value="ECO:0007669"/>
    <property type="project" value="UniProtKB-KW"/>
</dbReference>
<dbReference type="FunFam" id="3.40.50.300:FF:000134">
    <property type="entry name" value="Iron-enterobactin ABC transporter ATP-binding protein"/>
    <property type="match status" value="1"/>
</dbReference>